<dbReference type="InterPro" id="IPR009057">
    <property type="entry name" value="Homeodomain-like_sf"/>
</dbReference>
<dbReference type="Pfam" id="PF00046">
    <property type="entry name" value="Homeodomain"/>
    <property type="match status" value="1"/>
</dbReference>
<evidence type="ECO:0000256" key="5">
    <source>
        <dbReference type="ARBA" id="ARBA00023242"/>
    </source>
</evidence>
<dbReference type="EMBL" id="JTDF01000410">
    <property type="protein sequence ID" value="KAF8571624.1"/>
    <property type="molecule type" value="Genomic_DNA"/>
</dbReference>
<dbReference type="SMART" id="SM00389">
    <property type="entry name" value="HOX"/>
    <property type="match status" value="1"/>
</dbReference>
<dbReference type="InterPro" id="IPR001356">
    <property type="entry name" value="HD"/>
</dbReference>
<dbReference type="SUPFAM" id="SSF46689">
    <property type="entry name" value="Homeodomain-like"/>
    <property type="match status" value="1"/>
</dbReference>
<reference evidence="10 11" key="1">
    <citation type="submission" date="2019-07" db="EMBL/GenBank/DDBJ databases">
        <title>Annotation for the trematode Paragonimus westermani.</title>
        <authorList>
            <person name="Choi Y.-J."/>
        </authorList>
    </citation>
    <scope>NUCLEOTIDE SEQUENCE [LARGE SCALE GENOMIC DNA]</scope>
    <source>
        <strain evidence="10">180907_Pwestermani</strain>
    </source>
</reference>
<comment type="subcellular location">
    <subcellularLocation>
        <location evidence="1 6 7">Nucleus</location>
    </subcellularLocation>
</comment>
<dbReference type="InterPro" id="IPR000047">
    <property type="entry name" value="HTH_motif"/>
</dbReference>
<dbReference type="OrthoDB" id="6159439at2759"/>
<evidence type="ECO:0000259" key="9">
    <source>
        <dbReference type="PROSITE" id="PS50071"/>
    </source>
</evidence>
<gene>
    <name evidence="10" type="ORF">P879_02254</name>
</gene>
<dbReference type="GO" id="GO:0000978">
    <property type="term" value="F:RNA polymerase II cis-regulatory region sequence-specific DNA binding"/>
    <property type="evidence" value="ECO:0007669"/>
    <property type="project" value="TreeGrafter"/>
</dbReference>
<dbReference type="InterPro" id="IPR020479">
    <property type="entry name" value="HD_metazoa"/>
</dbReference>
<protein>
    <recommendedName>
        <fullName evidence="9">Homeobox domain-containing protein</fullName>
    </recommendedName>
</protein>
<evidence type="ECO:0000313" key="10">
    <source>
        <dbReference type="EMBL" id="KAF8571624.1"/>
    </source>
</evidence>
<dbReference type="PANTHER" id="PTHR45946">
    <property type="entry name" value="HOMEOBOX PROTEIN ROUGH-RELATED"/>
    <property type="match status" value="1"/>
</dbReference>
<feature type="domain" description="Homeobox" evidence="9">
    <location>
        <begin position="48"/>
        <end position="108"/>
    </location>
</feature>
<dbReference type="Proteomes" id="UP000699462">
    <property type="component" value="Unassembled WGS sequence"/>
</dbReference>
<dbReference type="InterPro" id="IPR017970">
    <property type="entry name" value="Homeobox_CS"/>
</dbReference>
<feature type="compositionally biased region" description="Low complexity" evidence="8">
    <location>
        <begin position="1"/>
        <end position="14"/>
    </location>
</feature>
<feature type="region of interest" description="Disordered" evidence="8">
    <location>
        <begin position="1"/>
        <end position="22"/>
    </location>
</feature>
<evidence type="ECO:0000256" key="2">
    <source>
        <dbReference type="ARBA" id="ARBA00022473"/>
    </source>
</evidence>
<evidence type="ECO:0000256" key="3">
    <source>
        <dbReference type="ARBA" id="ARBA00023125"/>
    </source>
</evidence>
<evidence type="ECO:0000256" key="4">
    <source>
        <dbReference type="ARBA" id="ARBA00023155"/>
    </source>
</evidence>
<feature type="DNA-binding region" description="Homeobox" evidence="6">
    <location>
        <begin position="50"/>
        <end position="109"/>
    </location>
</feature>
<evidence type="ECO:0000256" key="6">
    <source>
        <dbReference type="PROSITE-ProRule" id="PRU00108"/>
    </source>
</evidence>
<dbReference type="InterPro" id="IPR046327">
    <property type="entry name" value="HXA1/B1/D1"/>
</dbReference>
<keyword evidence="11" id="KW-1185">Reference proteome</keyword>
<evidence type="ECO:0000256" key="7">
    <source>
        <dbReference type="RuleBase" id="RU000682"/>
    </source>
</evidence>
<dbReference type="PROSITE" id="PS00027">
    <property type="entry name" value="HOMEOBOX_1"/>
    <property type="match status" value="1"/>
</dbReference>
<keyword evidence="4 6" id="KW-0371">Homeobox</keyword>
<keyword evidence="2" id="KW-0217">Developmental protein</keyword>
<evidence type="ECO:0000313" key="11">
    <source>
        <dbReference type="Proteomes" id="UP000699462"/>
    </source>
</evidence>
<accession>A0A8T0DWQ8</accession>
<name>A0A8T0DWQ8_9TREM</name>
<sequence length="192" mass="22111">MHDSGGSDSTSGISKNRTNQMDSDILSSRLNNHETAKSWSEFSTFQESKSTCGRSNFTNKQLTELEKEFHFNRYLTRTRRVEFAKELGLTETQVKIWFQNRRMKLKKKARSQLMTFTRESRGLDAFTGQGIGDLYRDVCVPSMDGGNTNFVANRQSHDFQKHTPHSKICFAFNTCESTVHFNYATVDTHKLD</sequence>
<dbReference type="CDD" id="cd00086">
    <property type="entry name" value="homeodomain"/>
    <property type="match status" value="1"/>
</dbReference>
<keyword evidence="5 6" id="KW-0539">Nucleus</keyword>
<dbReference type="PRINTS" id="PR00031">
    <property type="entry name" value="HTHREPRESSR"/>
</dbReference>
<keyword evidence="3 6" id="KW-0238">DNA-binding</keyword>
<comment type="caution">
    <text evidence="10">The sequence shown here is derived from an EMBL/GenBank/DDBJ whole genome shotgun (WGS) entry which is preliminary data.</text>
</comment>
<dbReference type="GO" id="GO:0005634">
    <property type="term" value="C:nucleus"/>
    <property type="evidence" value="ECO:0007669"/>
    <property type="project" value="UniProtKB-SubCell"/>
</dbReference>
<evidence type="ECO:0000256" key="8">
    <source>
        <dbReference type="SAM" id="MobiDB-lite"/>
    </source>
</evidence>
<dbReference type="AlphaFoldDB" id="A0A8T0DWQ8"/>
<dbReference type="PRINTS" id="PR00024">
    <property type="entry name" value="HOMEOBOX"/>
</dbReference>
<dbReference type="Gene3D" id="1.10.10.60">
    <property type="entry name" value="Homeodomain-like"/>
    <property type="match status" value="1"/>
</dbReference>
<dbReference type="PROSITE" id="PS50071">
    <property type="entry name" value="HOMEOBOX_2"/>
    <property type="match status" value="1"/>
</dbReference>
<dbReference type="GO" id="GO:0000981">
    <property type="term" value="F:DNA-binding transcription factor activity, RNA polymerase II-specific"/>
    <property type="evidence" value="ECO:0007669"/>
    <property type="project" value="InterPro"/>
</dbReference>
<dbReference type="PANTHER" id="PTHR45946:SF4">
    <property type="entry name" value="HOMEOBOX PROTEIN ROUGH-RELATED"/>
    <property type="match status" value="1"/>
</dbReference>
<organism evidence="10 11">
    <name type="scientific">Paragonimus westermani</name>
    <dbReference type="NCBI Taxonomy" id="34504"/>
    <lineage>
        <taxon>Eukaryota</taxon>
        <taxon>Metazoa</taxon>
        <taxon>Spiralia</taxon>
        <taxon>Lophotrochozoa</taxon>
        <taxon>Platyhelminthes</taxon>
        <taxon>Trematoda</taxon>
        <taxon>Digenea</taxon>
        <taxon>Plagiorchiida</taxon>
        <taxon>Troglotremata</taxon>
        <taxon>Troglotrematidae</taxon>
        <taxon>Paragonimus</taxon>
    </lineage>
</organism>
<evidence type="ECO:0000256" key="1">
    <source>
        <dbReference type="ARBA" id="ARBA00004123"/>
    </source>
</evidence>
<proteinExistence type="predicted"/>